<reference evidence="1" key="1">
    <citation type="journal article" date="2015" name="Nature">
        <title>Complex archaea that bridge the gap between prokaryotes and eukaryotes.</title>
        <authorList>
            <person name="Spang A."/>
            <person name="Saw J.H."/>
            <person name="Jorgensen S.L."/>
            <person name="Zaremba-Niedzwiedzka K."/>
            <person name="Martijn J."/>
            <person name="Lind A.E."/>
            <person name="van Eijk R."/>
            <person name="Schleper C."/>
            <person name="Guy L."/>
            <person name="Ettema T.J."/>
        </authorList>
    </citation>
    <scope>NUCLEOTIDE SEQUENCE</scope>
</reference>
<sequence>MTVKMMIIQVDDAGVVTFAKLTEEGQANVDNSENIAVPGQWTEWSDWMSSDRALEQIKSFIEK</sequence>
<proteinExistence type="predicted"/>
<protein>
    <submittedName>
        <fullName evidence="1">Uncharacterized protein</fullName>
    </submittedName>
</protein>
<organism evidence="1">
    <name type="scientific">marine sediment metagenome</name>
    <dbReference type="NCBI Taxonomy" id="412755"/>
    <lineage>
        <taxon>unclassified sequences</taxon>
        <taxon>metagenomes</taxon>
        <taxon>ecological metagenomes</taxon>
    </lineage>
</organism>
<name>A0A0F9E0R3_9ZZZZ</name>
<evidence type="ECO:0000313" key="1">
    <source>
        <dbReference type="EMBL" id="KKL67613.1"/>
    </source>
</evidence>
<dbReference type="AlphaFoldDB" id="A0A0F9E0R3"/>
<comment type="caution">
    <text evidence="1">The sequence shown here is derived from an EMBL/GenBank/DDBJ whole genome shotgun (WGS) entry which is preliminary data.</text>
</comment>
<dbReference type="EMBL" id="LAZR01026804">
    <property type="protein sequence ID" value="KKL67613.1"/>
    <property type="molecule type" value="Genomic_DNA"/>
</dbReference>
<accession>A0A0F9E0R3</accession>
<gene>
    <name evidence="1" type="ORF">LCGC14_2133230</name>
</gene>